<keyword evidence="22" id="KW-1133">Transmembrane helix</keyword>
<evidence type="ECO:0000256" key="5">
    <source>
        <dbReference type="ARBA" id="ARBA00010918"/>
    </source>
</evidence>
<evidence type="ECO:0000256" key="7">
    <source>
        <dbReference type="ARBA" id="ARBA00022525"/>
    </source>
</evidence>
<keyword evidence="14" id="KW-0862">Zinc</keyword>
<protein>
    <recommendedName>
        <fullName evidence="6">Carboxypeptidase Q</fullName>
    </recommendedName>
    <alternativeName>
        <fullName evidence="21">Plasma glutamate carboxypeptidase</fullName>
    </alternativeName>
</protein>
<dbReference type="GO" id="GO:0046872">
    <property type="term" value="F:metal ion binding"/>
    <property type="evidence" value="ECO:0007669"/>
    <property type="project" value="UniProtKB-KW"/>
</dbReference>
<dbReference type="Pfam" id="PF04389">
    <property type="entry name" value="Peptidase_M28"/>
    <property type="match status" value="1"/>
</dbReference>
<keyword evidence="25" id="KW-1185">Reference proteome</keyword>
<evidence type="ECO:0000256" key="12">
    <source>
        <dbReference type="ARBA" id="ARBA00022801"/>
    </source>
</evidence>
<dbReference type="AlphaFoldDB" id="A0AAD4R185"/>
<evidence type="ECO:0000256" key="11">
    <source>
        <dbReference type="ARBA" id="ARBA00022729"/>
    </source>
</evidence>
<dbReference type="Gene3D" id="3.40.630.10">
    <property type="entry name" value="Zn peptidases"/>
    <property type="match status" value="1"/>
</dbReference>
<keyword evidence="19" id="KW-0458">Lysosome</keyword>
<evidence type="ECO:0000256" key="15">
    <source>
        <dbReference type="ARBA" id="ARBA00023034"/>
    </source>
</evidence>
<gene>
    <name evidence="24" type="ORF">DdX_15199</name>
</gene>
<dbReference type="GO" id="GO:0005615">
    <property type="term" value="C:extracellular space"/>
    <property type="evidence" value="ECO:0007669"/>
    <property type="project" value="TreeGrafter"/>
</dbReference>
<feature type="domain" description="Peptidase M28" evidence="23">
    <location>
        <begin position="306"/>
        <end position="506"/>
    </location>
</feature>
<evidence type="ECO:0000256" key="16">
    <source>
        <dbReference type="ARBA" id="ARBA00023049"/>
    </source>
</evidence>
<dbReference type="GO" id="GO:0005794">
    <property type="term" value="C:Golgi apparatus"/>
    <property type="evidence" value="ECO:0007669"/>
    <property type="project" value="UniProtKB-SubCell"/>
</dbReference>
<evidence type="ECO:0000256" key="18">
    <source>
        <dbReference type="ARBA" id="ARBA00023180"/>
    </source>
</evidence>
<dbReference type="Gene3D" id="3.50.30.30">
    <property type="match status" value="1"/>
</dbReference>
<keyword evidence="12" id="KW-0378">Hydrolase</keyword>
<keyword evidence="11" id="KW-0732">Signal</keyword>
<dbReference type="GO" id="GO:0043171">
    <property type="term" value="P:peptide catabolic process"/>
    <property type="evidence" value="ECO:0007669"/>
    <property type="project" value="TreeGrafter"/>
</dbReference>
<dbReference type="GO" id="GO:0004180">
    <property type="term" value="F:carboxypeptidase activity"/>
    <property type="evidence" value="ECO:0007669"/>
    <property type="project" value="UniProtKB-KW"/>
</dbReference>
<evidence type="ECO:0000256" key="17">
    <source>
        <dbReference type="ARBA" id="ARBA00023145"/>
    </source>
</evidence>
<keyword evidence="16" id="KW-0482">Metalloprotease</keyword>
<dbReference type="InterPro" id="IPR007484">
    <property type="entry name" value="Peptidase_M28"/>
</dbReference>
<evidence type="ECO:0000256" key="8">
    <source>
        <dbReference type="ARBA" id="ARBA00022645"/>
    </source>
</evidence>
<comment type="caution">
    <text evidence="24">The sequence shown here is derived from an EMBL/GenBank/DDBJ whole genome shotgun (WGS) entry which is preliminary data.</text>
</comment>
<comment type="similarity">
    <text evidence="5">Belongs to the peptidase M28 family.</text>
</comment>
<evidence type="ECO:0000256" key="22">
    <source>
        <dbReference type="SAM" id="Phobius"/>
    </source>
</evidence>
<keyword evidence="22" id="KW-0472">Membrane</keyword>
<reference evidence="24" key="1">
    <citation type="submission" date="2022-01" db="EMBL/GenBank/DDBJ databases">
        <title>Genome Sequence Resource for Two Populations of Ditylenchus destructor, the Migratory Endoparasitic Phytonematode.</title>
        <authorList>
            <person name="Zhang H."/>
            <person name="Lin R."/>
            <person name="Xie B."/>
        </authorList>
    </citation>
    <scope>NUCLEOTIDE SEQUENCE</scope>
    <source>
        <strain evidence="24">BazhouSP</strain>
    </source>
</reference>
<evidence type="ECO:0000313" key="24">
    <source>
        <dbReference type="EMBL" id="KAI1702962.1"/>
    </source>
</evidence>
<keyword evidence="15" id="KW-0333">Golgi apparatus</keyword>
<dbReference type="GO" id="GO:0005783">
    <property type="term" value="C:endoplasmic reticulum"/>
    <property type="evidence" value="ECO:0007669"/>
    <property type="project" value="UniProtKB-SubCell"/>
</dbReference>
<dbReference type="EMBL" id="JAKKPZ010000090">
    <property type="protein sequence ID" value="KAI1702962.1"/>
    <property type="molecule type" value="Genomic_DNA"/>
</dbReference>
<proteinExistence type="inferred from homology"/>
<evidence type="ECO:0000256" key="10">
    <source>
        <dbReference type="ARBA" id="ARBA00022723"/>
    </source>
</evidence>
<organism evidence="24 25">
    <name type="scientific">Ditylenchus destructor</name>
    <dbReference type="NCBI Taxonomy" id="166010"/>
    <lineage>
        <taxon>Eukaryota</taxon>
        <taxon>Metazoa</taxon>
        <taxon>Ecdysozoa</taxon>
        <taxon>Nematoda</taxon>
        <taxon>Chromadorea</taxon>
        <taxon>Rhabditida</taxon>
        <taxon>Tylenchina</taxon>
        <taxon>Tylenchomorpha</taxon>
        <taxon>Sphaerularioidea</taxon>
        <taxon>Anguinidae</taxon>
        <taxon>Anguininae</taxon>
        <taxon>Ditylenchus</taxon>
    </lineage>
</organism>
<dbReference type="InterPro" id="IPR039866">
    <property type="entry name" value="CPQ"/>
</dbReference>
<keyword evidence="17" id="KW-0865">Zymogen</keyword>
<keyword evidence="7" id="KW-0964">Secreted</keyword>
<evidence type="ECO:0000256" key="14">
    <source>
        <dbReference type="ARBA" id="ARBA00022833"/>
    </source>
</evidence>
<dbReference type="Proteomes" id="UP001201812">
    <property type="component" value="Unassembled WGS sequence"/>
</dbReference>
<dbReference type="GO" id="GO:0006508">
    <property type="term" value="P:proteolysis"/>
    <property type="evidence" value="ECO:0007669"/>
    <property type="project" value="UniProtKB-KW"/>
</dbReference>
<feature type="transmembrane region" description="Helical" evidence="22">
    <location>
        <begin position="20"/>
        <end position="44"/>
    </location>
</feature>
<keyword evidence="18" id="KW-0325">Glycoprotein</keyword>
<evidence type="ECO:0000256" key="1">
    <source>
        <dbReference type="ARBA" id="ARBA00004240"/>
    </source>
</evidence>
<sequence>MDNTKTEGSALLRDVKRNFYLLYAGLAIIGFIAIVALVLIIFTLSGVNRLADTTYNHLEDDLNVTLASTKRPVADQTSDVDRQFRDAAVRLLDYNTNGAGKHIGHKWLEQLVDVFGSRKVGSEGLDKAIDFTVQELRKRGFQSVHTEDVADIPNWVRGNDQAIMIEPRRQKLSVLAIGGSPSADITAEVVVLKNFQQLEAVNVDAVKGRIVLFSPVWEGYGNTVRYRGSAKRVEEKGAVGLLVKSVTPFSVGTPHTGNGPSDSTIPAACLTIEEAEMIERLTERGIKVVVQMSFTSGFVGKVTSRNTIFEIIGSEKPNEIVLLSAHMDSWDVGQGAMDDGGGVAAVMQAMNSILSLAKLSESFFPKRTIRGVFWTAEEVGLLGAERYYNTHKDNANLKETFFFVSETDQGAFRPTNFSSRLRFSGTDKQRGKMEDIVRMMNNYGIPLSVVAQNGGMSDLKFWTNDKVPGVQYTSDKGDQYYWYFHHTNADYMTVFKEDDIDFTAAIFAVMAHVIANMDAW</sequence>
<evidence type="ECO:0000256" key="2">
    <source>
        <dbReference type="ARBA" id="ARBA00004371"/>
    </source>
</evidence>
<evidence type="ECO:0000256" key="19">
    <source>
        <dbReference type="ARBA" id="ARBA00023228"/>
    </source>
</evidence>
<keyword evidence="22" id="KW-0812">Transmembrane</keyword>
<evidence type="ECO:0000256" key="9">
    <source>
        <dbReference type="ARBA" id="ARBA00022670"/>
    </source>
</evidence>
<dbReference type="PANTHER" id="PTHR12053">
    <property type="entry name" value="PROTEASE FAMILY M28 PLASMA GLUTAMATE CARBOXYPEPTIDASE-RELATED"/>
    <property type="match status" value="1"/>
</dbReference>
<evidence type="ECO:0000313" key="25">
    <source>
        <dbReference type="Proteomes" id="UP001201812"/>
    </source>
</evidence>
<accession>A0AAD4R185</accession>
<comment type="subcellular location">
    <subcellularLocation>
        <location evidence="1">Endoplasmic reticulum</location>
    </subcellularLocation>
    <subcellularLocation>
        <location evidence="3">Golgi apparatus</location>
    </subcellularLocation>
    <subcellularLocation>
        <location evidence="2">Lysosome</location>
    </subcellularLocation>
    <subcellularLocation>
        <location evidence="4">Secreted</location>
    </subcellularLocation>
</comment>
<evidence type="ECO:0000256" key="21">
    <source>
        <dbReference type="ARBA" id="ARBA00033328"/>
    </source>
</evidence>
<dbReference type="PANTHER" id="PTHR12053:SF3">
    <property type="entry name" value="CARBOXYPEPTIDASE Q"/>
    <property type="match status" value="1"/>
</dbReference>
<dbReference type="GO" id="GO:0070573">
    <property type="term" value="F:metallodipeptidase activity"/>
    <property type="evidence" value="ECO:0007669"/>
    <property type="project" value="InterPro"/>
</dbReference>
<evidence type="ECO:0000259" key="23">
    <source>
        <dbReference type="Pfam" id="PF04389"/>
    </source>
</evidence>
<keyword evidence="9" id="KW-0645">Protease</keyword>
<dbReference type="GO" id="GO:0005764">
    <property type="term" value="C:lysosome"/>
    <property type="evidence" value="ECO:0007669"/>
    <property type="project" value="UniProtKB-SubCell"/>
</dbReference>
<evidence type="ECO:0000256" key="3">
    <source>
        <dbReference type="ARBA" id="ARBA00004555"/>
    </source>
</evidence>
<evidence type="ECO:0000256" key="13">
    <source>
        <dbReference type="ARBA" id="ARBA00022824"/>
    </source>
</evidence>
<comment type="subunit">
    <text evidence="20">Homodimer. The monomeric form is inactive while the homodimer is active.</text>
</comment>
<evidence type="ECO:0000256" key="20">
    <source>
        <dbReference type="ARBA" id="ARBA00025833"/>
    </source>
</evidence>
<name>A0AAD4R185_9BILA</name>
<evidence type="ECO:0000256" key="4">
    <source>
        <dbReference type="ARBA" id="ARBA00004613"/>
    </source>
</evidence>
<keyword evidence="8" id="KW-0121">Carboxypeptidase</keyword>
<keyword evidence="13" id="KW-0256">Endoplasmic reticulum</keyword>
<evidence type="ECO:0000256" key="6">
    <source>
        <dbReference type="ARBA" id="ARBA00014116"/>
    </source>
</evidence>
<keyword evidence="10" id="KW-0479">Metal-binding</keyword>
<dbReference type="SUPFAM" id="SSF53187">
    <property type="entry name" value="Zn-dependent exopeptidases"/>
    <property type="match status" value="1"/>
</dbReference>